<evidence type="ECO:0000313" key="5">
    <source>
        <dbReference type="Proteomes" id="UP001194273"/>
    </source>
</evidence>
<dbReference type="RefSeq" id="WP_193529570.1">
    <property type="nucleotide sequence ID" value="NZ_JADCJZ010000002.1"/>
</dbReference>
<dbReference type="InterPro" id="IPR056798">
    <property type="entry name" value="ADH_Fe_C"/>
</dbReference>
<protein>
    <submittedName>
        <fullName evidence="4">Iron-containing alcohol dehydrogenase</fullName>
    </submittedName>
</protein>
<evidence type="ECO:0000256" key="1">
    <source>
        <dbReference type="ARBA" id="ARBA00023002"/>
    </source>
</evidence>
<accession>A0ABR9QSU4</accession>
<evidence type="ECO:0000259" key="3">
    <source>
        <dbReference type="Pfam" id="PF25137"/>
    </source>
</evidence>
<dbReference type="Gene3D" id="1.20.1090.10">
    <property type="entry name" value="Dehydroquinate synthase-like - alpha domain"/>
    <property type="match status" value="1"/>
</dbReference>
<name>A0ABR9QSU4_9ACTN</name>
<dbReference type="Gene3D" id="3.40.50.1970">
    <property type="match status" value="1"/>
</dbReference>
<dbReference type="Pfam" id="PF25137">
    <property type="entry name" value="ADH_Fe_C"/>
    <property type="match status" value="1"/>
</dbReference>
<keyword evidence="5" id="KW-1185">Reference proteome</keyword>
<dbReference type="CDD" id="cd08187">
    <property type="entry name" value="BDH"/>
    <property type="match status" value="1"/>
</dbReference>
<dbReference type="EMBL" id="JADCJZ010000002">
    <property type="protein sequence ID" value="MBE5024143.1"/>
    <property type="molecule type" value="Genomic_DNA"/>
</dbReference>
<dbReference type="SUPFAM" id="SSF56796">
    <property type="entry name" value="Dehydroquinate synthase-like"/>
    <property type="match status" value="1"/>
</dbReference>
<organism evidence="4 5">
    <name type="scientific">Thermophilibacter gallinarum</name>
    <dbReference type="NCBI Taxonomy" id="2779357"/>
    <lineage>
        <taxon>Bacteria</taxon>
        <taxon>Bacillati</taxon>
        <taxon>Actinomycetota</taxon>
        <taxon>Coriobacteriia</taxon>
        <taxon>Coriobacteriales</taxon>
        <taxon>Atopobiaceae</taxon>
        <taxon>Thermophilibacter</taxon>
    </lineage>
</organism>
<feature type="domain" description="Alcohol dehydrogenase iron-type/glycerol dehydrogenase GldA" evidence="2">
    <location>
        <begin position="9"/>
        <end position="180"/>
    </location>
</feature>
<reference evidence="4 5" key="1">
    <citation type="submission" date="2020-10" db="EMBL/GenBank/DDBJ databases">
        <title>ChiBAC.</title>
        <authorList>
            <person name="Zenner C."/>
            <person name="Hitch T.C.A."/>
            <person name="Clavel T."/>
        </authorList>
    </citation>
    <scope>NUCLEOTIDE SEQUENCE [LARGE SCALE GENOMIC DNA]</scope>
    <source>
        <strain evidence="4 5">DSM 107455</strain>
    </source>
</reference>
<dbReference type="PANTHER" id="PTHR43633:SF1">
    <property type="entry name" value="ALCOHOL DEHYDROGENASE YQHD"/>
    <property type="match status" value="1"/>
</dbReference>
<evidence type="ECO:0000313" key="4">
    <source>
        <dbReference type="EMBL" id="MBE5024143.1"/>
    </source>
</evidence>
<dbReference type="InterPro" id="IPR044731">
    <property type="entry name" value="BDH-like"/>
</dbReference>
<feature type="domain" description="Fe-containing alcohol dehydrogenase-like C-terminal" evidence="3">
    <location>
        <begin position="191"/>
        <end position="410"/>
    </location>
</feature>
<dbReference type="PANTHER" id="PTHR43633">
    <property type="entry name" value="ALCOHOL DEHYDROGENASE YQHD"/>
    <property type="match status" value="1"/>
</dbReference>
<comment type="caution">
    <text evidence="4">The sequence shown here is derived from an EMBL/GenBank/DDBJ whole genome shotgun (WGS) entry which is preliminary data.</text>
</comment>
<proteinExistence type="predicted"/>
<keyword evidence="1" id="KW-0560">Oxidoreductase</keyword>
<gene>
    <name evidence="4" type="ORF">INF26_04670</name>
</gene>
<dbReference type="Proteomes" id="UP001194273">
    <property type="component" value="Unassembled WGS sequence"/>
</dbReference>
<sequence>MNDFTFASPTRFVFGRGVCDRAGAELAAAGHARALVVYGQGSVVRTGTLGRVLASLDAAGVAYDQFGGARPNPSVAHVREGVAAARACGADVILAVGGGSTIDTAKAISLGVPYEGDVWDLFSKKAAPVTEGKPAVASVLTIPAAGSEASDSCVISNDELCLKRGLSCEANRPELALMDPELTFTLPAYQTAAGVTDMCAHVMERYFSSVGPVSVTDNIACGLIRSLMEEAPRALADPEDYDARANIMWAGMLAHNGIAGVGRNVRPDARAGGWESHGLEHELSAHDARIAHGAGLAVIFPAWMRYVWREHPDRFLSFGRDVFGIEPVDAERDGVDVTAEEAVADAVAATIDELQAFFVSLGMPRTLGELGVTAEMIPALLETLEQNKGAEFGEFRRLTMDDARAIYESAL</sequence>
<evidence type="ECO:0000259" key="2">
    <source>
        <dbReference type="Pfam" id="PF00465"/>
    </source>
</evidence>
<dbReference type="InterPro" id="IPR001670">
    <property type="entry name" value="ADH_Fe/GldA"/>
</dbReference>
<dbReference type="Pfam" id="PF00465">
    <property type="entry name" value="Fe-ADH"/>
    <property type="match status" value="1"/>
</dbReference>